<dbReference type="PROSITE" id="PS51473">
    <property type="entry name" value="GNK2"/>
    <property type="match status" value="2"/>
</dbReference>
<accession>A0A6D2JB16</accession>
<evidence type="ECO:0000256" key="15">
    <source>
        <dbReference type="SAM" id="MobiDB-lite"/>
    </source>
</evidence>
<keyword evidence="20" id="KW-1185">Reference proteome</keyword>
<comment type="caution">
    <text evidence="19">The sequence shown here is derived from an EMBL/GenBank/DDBJ whole genome shotgun (WGS) entry which is preliminary data.</text>
</comment>
<evidence type="ECO:0000256" key="8">
    <source>
        <dbReference type="ARBA" id="ARBA00022777"/>
    </source>
</evidence>
<keyword evidence="6" id="KW-0677">Repeat</keyword>
<evidence type="ECO:0000259" key="18">
    <source>
        <dbReference type="PROSITE" id="PS51473"/>
    </source>
</evidence>
<dbReference type="EMBL" id="CACVBM020001171">
    <property type="protein sequence ID" value="CAA7037150.1"/>
    <property type="molecule type" value="Genomic_DNA"/>
</dbReference>
<keyword evidence="7 14" id="KW-0547">Nucleotide-binding</keyword>
<keyword evidence="13" id="KW-0325">Glycoprotein</keyword>
<dbReference type="FunFam" id="3.30.430.20:FF:000003">
    <property type="entry name" value="Cysteine-rich RLK (RECEPTOR-like protein kinase) 10"/>
    <property type="match status" value="1"/>
</dbReference>
<evidence type="ECO:0000256" key="6">
    <source>
        <dbReference type="ARBA" id="ARBA00022737"/>
    </source>
</evidence>
<keyword evidence="3" id="KW-0808">Transferase</keyword>
<dbReference type="PANTHER" id="PTHR27002:SF952">
    <property type="entry name" value="CYSTEINE-RICH"/>
    <property type="match status" value="1"/>
</dbReference>
<evidence type="ECO:0000256" key="16">
    <source>
        <dbReference type="SAM" id="SignalP"/>
    </source>
</evidence>
<dbReference type="Gene3D" id="3.30.430.20">
    <property type="entry name" value="Gnk2 domain, C-X8-C-X2-C motif"/>
    <property type="match status" value="2"/>
</dbReference>
<evidence type="ECO:0000256" key="5">
    <source>
        <dbReference type="ARBA" id="ARBA00022729"/>
    </source>
</evidence>
<protein>
    <submittedName>
        <fullName evidence="19">Uncharacterized protein</fullName>
    </submittedName>
</protein>
<dbReference type="SMART" id="SM00220">
    <property type="entry name" value="S_TKc"/>
    <property type="match status" value="1"/>
</dbReference>
<dbReference type="InterPro" id="IPR008271">
    <property type="entry name" value="Ser/Thr_kinase_AS"/>
</dbReference>
<evidence type="ECO:0000256" key="10">
    <source>
        <dbReference type="ARBA" id="ARBA00022989"/>
    </source>
</evidence>
<feature type="domain" description="Gnk2-homologous" evidence="18">
    <location>
        <begin position="22"/>
        <end position="129"/>
    </location>
</feature>
<sequence>MGRSVLLPIFLVVLMAISFVSVSGQICVDSAGTFRTNSTYDSNRRLILSSLASNVTARDGFFYNSSIGEEPNRVFAMALCIPGSESKECSDCIADGVTELIETCPNKTEAYSWPGDETLCMIRYANRSFFGSIKLEPHFVRYNGASITSNVADFHRIWDDFILQMLVSASSGGNGVSSSSSGKYYAANLASVTTFQRIYAVMACTPDLSPRDCDGCLRANIQSYQECCRMNIGGATRRPSCYFRWDLYSFVGAFDNITSADPPPPPGDGDGPAKKESPPPSLTGDGNGPAKKDSEFLSTAAIVSIDRFPVARLCVYVLPEEKIAPRRSSAGILSAAGDDISTTQSLQFNFKTIEAATDKFSKSNKLGQGGFGEVYKGILPNGTEVAVKRLSKTSGQGAQEFKTEAVLVAKLQHRNLVRLLGFCLEGEERILVYELVPNKSLDYILFDPKKQRQLDWTKRYKIVTGIARGILYLHQDSRLTIIHRDLKASNILLSADMSPKIADFGIAKIIEIDQTLDNTNRIVGTYGYMSPEYAMHGLFSTKSDVYSFGVLVLEIISGTENSKFHQRDSYASNLVTHAWKLWSNGSPFELVDPALGESCDISEVTRCIHIALLCVQENSMNRPDLSTIILMLTSNTITLPVPHQPGFFFETTRTQNLAAEDMETGQSINDITVSNLDTR</sequence>
<dbReference type="Gene3D" id="1.10.510.10">
    <property type="entry name" value="Transferase(Phosphotransferase) domain 1"/>
    <property type="match status" value="1"/>
</dbReference>
<name>A0A6D2JB16_9BRAS</name>
<dbReference type="InterPro" id="IPR038408">
    <property type="entry name" value="GNK2_sf"/>
</dbReference>
<feature type="signal peptide" evidence="16">
    <location>
        <begin position="1"/>
        <end position="24"/>
    </location>
</feature>
<keyword evidence="5 16" id="KW-0732">Signal</keyword>
<evidence type="ECO:0000259" key="17">
    <source>
        <dbReference type="PROSITE" id="PS50011"/>
    </source>
</evidence>
<evidence type="ECO:0000256" key="2">
    <source>
        <dbReference type="ARBA" id="ARBA00022527"/>
    </source>
</evidence>
<evidence type="ECO:0000256" key="11">
    <source>
        <dbReference type="ARBA" id="ARBA00023136"/>
    </source>
</evidence>
<evidence type="ECO:0000256" key="14">
    <source>
        <dbReference type="PROSITE-ProRule" id="PRU10141"/>
    </source>
</evidence>
<evidence type="ECO:0000313" key="20">
    <source>
        <dbReference type="Proteomes" id="UP000467841"/>
    </source>
</evidence>
<dbReference type="Pfam" id="PF01657">
    <property type="entry name" value="Stress-antifung"/>
    <property type="match status" value="2"/>
</dbReference>
<keyword evidence="4" id="KW-0812">Transmembrane</keyword>
<dbReference type="CDD" id="cd23509">
    <property type="entry name" value="Gnk2-like"/>
    <property type="match status" value="2"/>
</dbReference>
<evidence type="ECO:0000313" key="19">
    <source>
        <dbReference type="EMBL" id="CAA7037150.1"/>
    </source>
</evidence>
<dbReference type="Proteomes" id="UP000467841">
    <property type="component" value="Unassembled WGS sequence"/>
</dbReference>
<dbReference type="SUPFAM" id="SSF56112">
    <property type="entry name" value="Protein kinase-like (PK-like)"/>
    <property type="match status" value="1"/>
</dbReference>
<dbReference type="GO" id="GO:0042742">
    <property type="term" value="P:defense response to bacterium"/>
    <property type="evidence" value="ECO:0007669"/>
    <property type="project" value="UniProtKB-ARBA"/>
</dbReference>
<dbReference type="InterPro" id="IPR017441">
    <property type="entry name" value="Protein_kinase_ATP_BS"/>
</dbReference>
<keyword evidence="9 14" id="KW-0067">ATP-binding</keyword>
<keyword evidence="10" id="KW-1133">Transmembrane helix</keyword>
<feature type="chain" id="PRO_5025602021" evidence="16">
    <location>
        <begin position="25"/>
        <end position="679"/>
    </location>
</feature>
<evidence type="ECO:0000256" key="7">
    <source>
        <dbReference type="ARBA" id="ARBA00022741"/>
    </source>
</evidence>
<dbReference type="Pfam" id="PF07714">
    <property type="entry name" value="PK_Tyr_Ser-Thr"/>
    <property type="match status" value="1"/>
</dbReference>
<keyword evidence="8" id="KW-0418">Kinase</keyword>
<feature type="region of interest" description="Disordered" evidence="15">
    <location>
        <begin position="259"/>
        <end position="290"/>
    </location>
</feature>
<dbReference type="GO" id="GO:0005886">
    <property type="term" value="C:plasma membrane"/>
    <property type="evidence" value="ECO:0007669"/>
    <property type="project" value="TreeGrafter"/>
</dbReference>
<dbReference type="GO" id="GO:0005524">
    <property type="term" value="F:ATP binding"/>
    <property type="evidence" value="ECO:0007669"/>
    <property type="project" value="UniProtKB-UniRule"/>
</dbReference>
<dbReference type="PROSITE" id="PS00108">
    <property type="entry name" value="PROTEIN_KINASE_ST"/>
    <property type="match status" value="1"/>
</dbReference>
<gene>
    <name evidence="19" type="ORF">MERR_LOCUS24385</name>
</gene>
<evidence type="ECO:0000256" key="13">
    <source>
        <dbReference type="ARBA" id="ARBA00023180"/>
    </source>
</evidence>
<keyword evidence="11" id="KW-0472">Membrane</keyword>
<dbReference type="PROSITE" id="PS00107">
    <property type="entry name" value="PROTEIN_KINASE_ATP"/>
    <property type="match status" value="1"/>
</dbReference>
<dbReference type="InterPro" id="IPR002902">
    <property type="entry name" value="GNK2"/>
</dbReference>
<keyword evidence="2" id="KW-0723">Serine/threonine-protein kinase</keyword>
<dbReference type="PANTHER" id="PTHR27002">
    <property type="entry name" value="RECEPTOR-LIKE SERINE/THREONINE-PROTEIN KINASE SD1-8"/>
    <property type="match status" value="1"/>
</dbReference>
<dbReference type="CDD" id="cd14066">
    <property type="entry name" value="STKc_IRAK"/>
    <property type="match status" value="1"/>
</dbReference>
<dbReference type="GO" id="GO:0009751">
    <property type="term" value="P:response to salicylic acid"/>
    <property type="evidence" value="ECO:0007669"/>
    <property type="project" value="UniProtKB-ARBA"/>
</dbReference>
<dbReference type="PROSITE" id="PS50011">
    <property type="entry name" value="PROTEIN_KINASE_DOM"/>
    <property type="match status" value="1"/>
</dbReference>
<dbReference type="GO" id="GO:0004674">
    <property type="term" value="F:protein serine/threonine kinase activity"/>
    <property type="evidence" value="ECO:0007669"/>
    <property type="project" value="UniProtKB-KW"/>
</dbReference>
<evidence type="ECO:0000256" key="3">
    <source>
        <dbReference type="ARBA" id="ARBA00022679"/>
    </source>
</evidence>
<dbReference type="FunFam" id="3.30.430.20:FF:000007">
    <property type="entry name" value="Cysteine-rich receptor-like protein kinase 11"/>
    <property type="match status" value="1"/>
</dbReference>
<evidence type="ECO:0000256" key="4">
    <source>
        <dbReference type="ARBA" id="ARBA00022692"/>
    </source>
</evidence>
<evidence type="ECO:0000256" key="9">
    <source>
        <dbReference type="ARBA" id="ARBA00022840"/>
    </source>
</evidence>
<reference evidence="19" key="1">
    <citation type="submission" date="2020-01" db="EMBL/GenBank/DDBJ databases">
        <authorList>
            <person name="Mishra B."/>
        </authorList>
    </citation>
    <scope>NUCLEOTIDE SEQUENCE [LARGE SCALE GENOMIC DNA]</scope>
</reference>
<comment type="subcellular location">
    <subcellularLocation>
        <location evidence="1">Membrane</location>
        <topology evidence="1">Single-pass membrane protein</topology>
    </subcellularLocation>
</comment>
<keyword evidence="12" id="KW-0675">Receptor</keyword>
<dbReference type="InterPro" id="IPR001245">
    <property type="entry name" value="Ser-Thr/Tyr_kinase_cat_dom"/>
</dbReference>
<feature type="binding site" evidence="14">
    <location>
        <position position="388"/>
    </location>
    <ligand>
        <name>ATP</name>
        <dbReference type="ChEBI" id="CHEBI:30616"/>
    </ligand>
</feature>
<dbReference type="Gene3D" id="3.30.200.20">
    <property type="entry name" value="Phosphorylase Kinase, domain 1"/>
    <property type="match status" value="1"/>
</dbReference>
<organism evidence="19 20">
    <name type="scientific">Microthlaspi erraticum</name>
    <dbReference type="NCBI Taxonomy" id="1685480"/>
    <lineage>
        <taxon>Eukaryota</taxon>
        <taxon>Viridiplantae</taxon>
        <taxon>Streptophyta</taxon>
        <taxon>Embryophyta</taxon>
        <taxon>Tracheophyta</taxon>
        <taxon>Spermatophyta</taxon>
        <taxon>Magnoliopsida</taxon>
        <taxon>eudicotyledons</taxon>
        <taxon>Gunneridae</taxon>
        <taxon>Pentapetalae</taxon>
        <taxon>rosids</taxon>
        <taxon>malvids</taxon>
        <taxon>Brassicales</taxon>
        <taxon>Brassicaceae</taxon>
        <taxon>Coluteocarpeae</taxon>
        <taxon>Microthlaspi</taxon>
    </lineage>
</organism>
<dbReference type="AlphaFoldDB" id="A0A6D2JB16"/>
<feature type="domain" description="Gnk2-homologous" evidence="18">
    <location>
        <begin position="135"/>
        <end position="250"/>
    </location>
</feature>
<dbReference type="FunFam" id="3.30.200.20:FF:000727">
    <property type="entry name" value="Cysteine-rich RLK (RECEPTOR-like protein kinase) 23"/>
    <property type="match status" value="1"/>
</dbReference>
<evidence type="ECO:0000256" key="1">
    <source>
        <dbReference type="ARBA" id="ARBA00004167"/>
    </source>
</evidence>
<dbReference type="FunFam" id="1.10.510.10:FF:000129">
    <property type="entry name" value="cysteine-rich receptor-like protein kinase 10"/>
    <property type="match status" value="1"/>
</dbReference>
<evidence type="ECO:0000256" key="12">
    <source>
        <dbReference type="ARBA" id="ARBA00023170"/>
    </source>
</evidence>
<dbReference type="InterPro" id="IPR000719">
    <property type="entry name" value="Prot_kinase_dom"/>
</dbReference>
<feature type="domain" description="Protein kinase" evidence="17">
    <location>
        <begin position="360"/>
        <end position="647"/>
    </location>
</feature>
<proteinExistence type="predicted"/>
<dbReference type="OrthoDB" id="4062651at2759"/>
<dbReference type="InterPro" id="IPR011009">
    <property type="entry name" value="Kinase-like_dom_sf"/>
</dbReference>